<evidence type="ECO:0000313" key="4">
    <source>
        <dbReference type="Proteomes" id="UP000480854"/>
    </source>
</evidence>
<dbReference type="Proteomes" id="UP000480854">
    <property type="component" value="Unassembled WGS sequence"/>
</dbReference>
<proteinExistence type="predicted"/>
<name>A0A9W7KNX4_9PROT</name>
<keyword evidence="2" id="KW-0812">Transmembrane</keyword>
<protein>
    <submittedName>
        <fullName evidence="3">Uncharacterized protein</fullName>
    </submittedName>
</protein>
<feature type="transmembrane region" description="Helical" evidence="2">
    <location>
        <begin position="83"/>
        <end position="113"/>
    </location>
</feature>
<feature type="transmembrane region" description="Helical" evidence="2">
    <location>
        <begin position="212"/>
        <end position="230"/>
    </location>
</feature>
<reference evidence="3 4" key="1">
    <citation type="submission" date="2018-07" db="EMBL/GenBank/DDBJ databases">
        <title>Genome sequence of Azospirillum sp. ATCC 49961.</title>
        <authorList>
            <person name="Sant'Anna F.H."/>
            <person name="Baldani J.I."/>
            <person name="Zilli J.E."/>
            <person name="Reis V.M."/>
            <person name="Hartmann A."/>
            <person name="Cruz L."/>
            <person name="de Souza E.M."/>
            <person name="de Oliveira Pedrosa F."/>
            <person name="Passaglia L.M.P."/>
        </authorList>
    </citation>
    <scope>NUCLEOTIDE SEQUENCE [LARGE SCALE GENOMIC DNA]</scope>
    <source>
        <strain evidence="3 4">ATCC 49961</strain>
    </source>
</reference>
<keyword evidence="2" id="KW-0472">Membrane</keyword>
<feature type="transmembrane region" description="Helical" evidence="2">
    <location>
        <begin position="134"/>
        <end position="161"/>
    </location>
</feature>
<feature type="transmembrane region" description="Helical" evidence="2">
    <location>
        <begin position="181"/>
        <end position="200"/>
    </location>
</feature>
<keyword evidence="4" id="KW-1185">Reference proteome</keyword>
<evidence type="ECO:0000256" key="1">
    <source>
        <dbReference type="SAM" id="MobiDB-lite"/>
    </source>
</evidence>
<evidence type="ECO:0000313" key="3">
    <source>
        <dbReference type="EMBL" id="KAA0675888.1"/>
    </source>
</evidence>
<accession>A0A9W7KNX4</accession>
<feature type="transmembrane region" description="Helical" evidence="2">
    <location>
        <begin position="250"/>
        <end position="270"/>
    </location>
</feature>
<gene>
    <name evidence="3" type="ORF">DS843_29600</name>
</gene>
<feature type="transmembrane region" description="Helical" evidence="2">
    <location>
        <begin position="277"/>
        <end position="295"/>
    </location>
</feature>
<sequence>MRRARGCRRGSPARAAGCVMDIPDQSPPGAFATFPPTTSKVKEMAEWLTGLVKITATLSGIFGAPLVWMYMARVGAPFPSVDAALALFLLIFTMMLTALVLMLLLLLMLPIIIKLSADTPVRERFPALYRRSGQIVASLTLFLFDYAKLYLPTILLPFFVLFSNAAEMFFDAPSQFDAPELLLLSSAFGIFYITASVVRFNFHNNKKWHQGLLGTIYFMLFANTSFLMWLSFVPILFPKAFVSSLNLSDLASGALFLGAFLLTFFIHLLLTRGEPSLRRIAAAGVGVAVFLIMVYPGGSMLAATALRMLGFGGGMPVTITVKRLDEGKGIAEARKLSGCLILQTGSAVVFKIEETDAKRCWLEMHPLEPFRPASPYEGIIQFQRIDVTEIEAFRGKPPPPSSAQLQNPLTPTAIPAKEFR</sequence>
<keyword evidence="2" id="KW-1133">Transmembrane helix</keyword>
<comment type="caution">
    <text evidence="3">The sequence shown here is derived from an EMBL/GenBank/DDBJ whole genome shotgun (WGS) entry which is preliminary data.</text>
</comment>
<feature type="transmembrane region" description="Helical" evidence="2">
    <location>
        <begin position="50"/>
        <end position="71"/>
    </location>
</feature>
<feature type="region of interest" description="Disordered" evidence="1">
    <location>
        <begin position="396"/>
        <end position="420"/>
    </location>
</feature>
<dbReference type="EMBL" id="QOKW01000048">
    <property type="protein sequence ID" value="KAA0675888.1"/>
    <property type="molecule type" value="Genomic_DNA"/>
</dbReference>
<evidence type="ECO:0000256" key="2">
    <source>
        <dbReference type="SAM" id="Phobius"/>
    </source>
</evidence>
<dbReference type="AlphaFoldDB" id="A0A9W7KNX4"/>
<organism evidence="3 4">
    <name type="scientific">Roseomonas genomospecies 6</name>
    <dbReference type="NCBI Taxonomy" id="214106"/>
    <lineage>
        <taxon>Bacteria</taxon>
        <taxon>Pseudomonadati</taxon>
        <taxon>Pseudomonadota</taxon>
        <taxon>Alphaproteobacteria</taxon>
        <taxon>Acetobacterales</taxon>
        <taxon>Roseomonadaceae</taxon>
        <taxon>Roseomonas</taxon>
    </lineage>
</organism>